<evidence type="ECO:0000256" key="5">
    <source>
        <dbReference type="ARBA" id="ARBA00022741"/>
    </source>
</evidence>
<accession>A0ABS1J4M4</accession>
<feature type="domain" description="ABC transporter" evidence="8">
    <location>
        <begin position="4"/>
        <end position="255"/>
    </location>
</feature>
<dbReference type="Pfam" id="PF00005">
    <property type="entry name" value="ABC_tran"/>
    <property type="match status" value="1"/>
</dbReference>
<reference evidence="9 10" key="1">
    <citation type="submission" date="2021-01" db="EMBL/GenBank/DDBJ databases">
        <title>Tumebacillus sp. strain ITR2 16S ribosomal RNA gene Genome sequencing and assembly.</title>
        <authorList>
            <person name="Kang M."/>
        </authorList>
    </citation>
    <scope>NUCLEOTIDE SEQUENCE [LARGE SCALE GENOMIC DNA]</scope>
    <source>
        <strain evidence="9 10">ITR2</strain>
    </source>
</reference>
<dbReference type="GO" id="GO:0005524">
    <property type="term" value="F:ATP binding"/>
    <property type="evidence" value="ECO:0007669"/>
    <property type="project" value="UniProtKB-KW"/>
</dbReference>
<dbReference type="PANTHER" id="PTHR43297">
    <property type="entry name" value="OLIGOPEPTIDE TRANSPORT ATP-BINDING PROTEIN APPD"/>
    <property type="match status" value="1"/>
</dbReference>
<dbReference type="InterPro" id="IPR017871">
    <property type="entry name" value="ABC_transporter-like_CS"/>
</dbReference>
<evidence type="ECO:0000256" key="2">
    <source>
        <dbReference type="ARBA" id="ARBA00005417"/>
    </source>
</evidence>
<evidence type="ECO:0000313" key="10">
    <source>
        <dbReference type="Proteomes" id="UP000602284"/>
    </source>
</evidence>
<evidence type="ECO:0000256" key="4">
    <source>
        <dbReference type="ARBA" id="ARBA00022475"/>
    </source>
</evidence>
<name>A0ABS1J4M4_9BACL</name>
<evidence type="ECO:0000256" key="7">
    <source>
        <dbReference type="ARBA" id="ARBA00023136"/>
    </source>
</evidence>
<protein>
    <submittedName>
        <fullName evidence="9">ABC transporter ATP-binding protein</fullName>
    </submittedName>
</protein>
<comment type="subcellular location">
    <subcellularLocation>
        <location evidence="1">Cell membrane</location>
        <topology evidence="1">Peripheral membrane protein</topology>
    </subcellularLocation>
</comment>
<dbReference type="CDD" id="cd03257">
    <property type="entry name" value="ABC_NikE_OppD_transporters"/>
    <property type="match status" value="1"/>
</dbReference>
<dbReference type="NCBIfam" id="TIGR01727">
    <property type="entry name" value="oligo_HPY"/>
    <property type="match status" value="1"/>
</dbReference>
<keyword evidence="7" id="KW-0472">Membrane</keyword>
<evidence type="ECO:0000313" key="9">
    <source>
        <dbReference type="EMBL" id="MBL0385225.1"/>
    </source>
</evidence>
<gene>
    <name evidence="9" type="ORF">JJB07_01085</name>
</gene>
<organism evidence="9 10">
    <name type="scientific">Tumebacillus amylolyticus</name>
    <dbReference type="NCBI Taxonomy" id="2801339"/>
    <lineage>
        <taxon>Bacteria</taxon>
        <taxon>Bacillati</taxon>
        <taxon>Bacillota</taxon>
        <taxon>Bacilli</taxon>
        <taxon>Bacillales</taxon>
        <taxon>Alicyclobacillaceae</taxon>
        <taxon>Tumebacillus</taxon>
    </lineage>
</organism>
<comment type="similarity">
    <text evidence="2">Belongs to the ABC transporter superfamily.</text>
</comment>
<dbReference type="Pfam" id="PF08352">
    <property type="entry name" value="oligo_HPY"/>
    <property type="match status" value="1"/>
</dbReference>
<dbReference type="InterPro" id="IPR003593">
    <property type="entry name" value="AAA+_ATPase"/>
</dbReference>
<dbReference type="InterPro" id="IPR027417">
    <property type="entry name" value="P-loop_NTPase"/>
</dbReference>
<dbReference type="EMBL" id="JAEQNB010000001">
    <property type="protein sequence ID" value="MBL0385225.1"/>
    <property type="molecule type" value="Genomic_DNA"/>
</dbReference>
<dbReference type="PANTHER" id="PTHR43297:SF2">
    <property type="entry name" value="DIPEPTIDE TRANSPORT ATP-BINDING PROTEIN DPPD"/>
    <property type="match status" value="1"/>
</dbReference>
<dbReference type="InterPro" id="IPR013563">
    <property type="entry name" value="Oligopep_ABC_C"/>
</dbReference>
<dbReference type="Gene3D" id="3.40.50.300">
    <property type="entry name" value="P-loop containing nucleotide triphosphate hydrolases"/>
    <property type="match status" value="1"/>
</dbReference>
<proteinExistence type="inferred from homology"/>
<dbReference type="PROSITE" id="PS50893">
    <property type="entry name" value="ABC_TRANSPORTER_2"/>
    <property type="match status" value="1"/>
</dbReference>
<keyword evidence="5" id="KW-0547">Nucleotide-binding</keyword>
<dbReference type="PROSITE" id="PS00211">
    <property type="entry name" value="ABC_TRANSPORTER_1"/>
    <property type="match status" value="1"/>
</dbReference>
<evidence type="ECO:0000256" key="3">
    <source>
        <dbReference type="ARBA" id="ARBA00022448"/>
    </source>
</evidence>
<keyword evidence="3" id="KW-0813">Transport</keyword>
<sequence>MALLQVSDLEIAFKTERGDVTAVAGVSFFLEKGETLGIVGESGCGKSVTSLSIMRLLPNPPGRISGGRIELGGRNLVELSEREMREVRGNLVSMIFQEPMTSLNPVFTIGKQIDEAIRLHKKVSKREARVLTVEILKKVGIPRPEQIAKEYPHQLSGGMRQRVMIAMALVCEPQLLIADEPTTALDVTIQAQILHLMDSLKRETGTSILLITHDLGVVAEMCDRVLVMYAGQVVEEATVESLFAEPKHPYTVGLLNSIPHADRKSERLPSIAGNVPSLAEMPVGCRFAPRCPVALEKCHSQNPELLTVSESHACRCWLAQEEGGEMS</sequence>
<comment type="caution">
    <text evidence="9">The sequence shown here is derived from an EMBL/GenBank/DDBJ whole genome shotgun (WGS) entry which is preliminary data.</text>
</comment>
<dbReference type="SUPFAM" id="SSF52540">
    <property type="entry name" value="P-loop containing nucleoside triphosphate hydrolases"/>
    <property type="match status" value="1"/>
</dbReference>
<dbReference type="RefSeq" id="WP_201630396.1">
    <property type="nucleotide sequence ID" value="NZ_JAEQNB010000001.1"/>
</dbReference>
<keyword evidence="6 9" id="KW-0067">ATP-binding</keyword>
<dbReference type="Proteomes" id="UP000602284">
    <property type="component" value="Unassembled WGS sequence"/>
</dbReference>
<evidence type="ECO:0000259" key="8">
    <source>
        <dbReference type="PROSITE" id="PS50893"/>
    </source>
</evidence>
<dbReference type="InterPro" id="IPR050388">
    <property type="entry name" value="ABC_Ni/Peptide_Import"/>
</dbReference>
<evidence type="ECO:0000256" key="1">
    <source>
        <dbReference type="ARBA" id="ARBA00004202"/>
    </source>
</evidence>
<keyword evidence="10" id="KW-1185">Reference proteome</keyword>
<dbReference type="SMART" id="SM00382">
    <property type="entry name" value="AAA"/>
    <property type="match status" value="1"/>
</dbReference>
<dbReference type="InterPro" id="IPR003439">
    <property type="entry name" value="ABC_transporter-like_ATP-bd"/>
</dbReference>
<evidence type="ECO:0000256" key="6">
    <source>
        <dbReference type="ARBA" id="ARBA00022840"/>
    </source>
</evidence>
<keyword evidence="4" id="KW-1003">Cell membrane</keyword>